<evidence type="ECO:0000313" key="2">
    <source>
        <dbReference type="EMBL" id="KAK2946258.1"/>
    </source>
</evidence>
<accession>A0ABQ9X3U5</accession>
<dbReference type="Proteomes" id="UP001281761">
    <property type="component" value="Unassembled WGS sequence"/>
</dbReference>
<gene>
    <name evidence="2" type="ORF">BLNAU_18779</name>
</gene>
<feature type="compositionally biased region" description="Low complexity" evidence="1">
    <location>
        <begin position="184"/>
        <end position="199"/>
    </location>
</feature>
<feature type="region of interest" description="Disordered" evidence="1">
    <location>
        <begin position="184"/>
        <end position="207"/>
    </location>
</feature>
<name>A0ABQ9X3U5_9EUKA</name>
<evidence type="ECO:0000313" key="3">
    <source>
        <dbReference type="Proteomes" id="UP001281761"/>
    </source>
</evidence>
<comment type="caution">
    <text evidence="2">The sequence shown here is derived from an EMBL/GenBank/DDBJ whole genome shotgun (WGS) entry which is preliminary data.</text>
</comment>
<dbReference type="EMBL" id="JARBJD010000232">
    <property type="protein sequence ID" value="KAK2946258.1"/>
    <property type="molecule type" value="Genomic_DNA"/>
</dbReference>
<protein>
    <submittedName>
        <fullName evidence="2">Uncharacterized protein</fullName>
    </submittedName>
</protein>
<keyword evidence="3" id="KW-1185">Reference proteome</keyword>
<proteinExistence type="predicted"/>
<reference evidence="2 3" key="1">
    <citation type="journal article" date="2022" name="bioRxiv">
        <title>Genomics of Preaxostyla Flagellates Illuminates Evolutionary Transitions and the Path Towards Mitochondrial Loss.</title>
        <authorList>
            <person name="Novak L.V.F."/>
            <person name="Treitli S.C."/>
            <person name="Pyrih J."/>
            <person name="Halakuc P."/>
            <person name="Pipaliya S.V."/>
            <person name="Vacek V."/>
            <person name="Brzon O."/>
            <person name="Soukal P."/>
            <person name="Eme L."/>
            <person name="Dacks J.B."/>
            <person name="Karnkowska A."/>
            <person name="Elias M."/>
            <person name="Hampl V."/>
        </authorList>
    </citation>
    <scope>NUCLEOTIDE SEQUENCE [LARGE SCALE GENOMIC DNA]</scope>
    <source>
        <strain evidence="2">NAU3</strain>
        <tissue evidence="2">Gut</tissue>
    </source>
</reference>
<sequence length="207" mass="22624">MVNQKPSSEGFRRTSSSRTSLHPLTQAFVPSPSVNNSDLDSFLKSLVFFVQSSPFVWELQNADIFFSNFFVSCTTLPSAHPAGYISTQTNDSSPSGPTLSPRHAFDQLHNSFVGRGGAAKKITRQLHFSSAVNPYSLLDPSQPPLLPTPMKKLLPPHSFSALQLVNHPVLVSLLNTLIHSAYHSQQAQQSPSSSRLLQSTFTKLSSS</sequence>
<evidence type="ECO:0000256" key="1">
    <source>
        <dbReference type="SAM" id="MobiDB-lite"/>
    </source>
</evidence>
<organism evidence="2 3">
    <name type="scientific">Blattamonas nauphoetae</name>
    <dbReference type="NCBI Taxonomy" id="2049346"/>
    <lineage>
        <taxon>Eukaryota</taxon>
        <taxon>Metamonada</taxon>
        <taxon>Preaxostyla</taxon>
        <taxon>Oxymonadida</taxon>
        <taxon>Blattamonas</taxon>
    </lineage>
</organism>